<comment type="caution">
    <text evidence="4">The sequence shown here is derived from an EMBL/GenBank/DDBJ whole genome shotgun (WGS) entry which is preliminary data.</text>
</comment>
<dbReference type="InterPro" id="IPR057798">
    <property type="entry name" value="PH_YqeB"/>
</dbReference>
<protein>
    <recommendedName>
        <fullName evidence="6">DUF308 domain-containing protein</fullName>
    </recommendedName>
</protein>
<keyword evidence="5" id="KW-1185">Reference proteome</keyword>
<keyword evidence="1" id="KW-0472">Membrane</keyword>
<accession>A0A2T0JTQ1</accession>
<keyword evidence="1" id="KW-1133">Transmembrane helix</keyword>
<dbReference type="Proteomes" id="UP000239415">
    <property type="component" value="Unassembled WGS sequence"/>
</dbReference>
<dbReference type="Pfam" id="PF23494">
    <property type="entry name" value="bPH_10"/>
    <property type="match status" value="1"/>
</dbReference>
<dbReference type="AlphaFoldDB" id="A0A2T0JTQ1"/>
<feature type="transmembrane region" description="Helical" evidence="1">
    <location>
        <begin position="21"/>
        <end position="45"/>
    </location>
</feature>
<evidence type="ECO:0000313" key="5">
    <source>
        <dbReference type="Proteomes" id="UP000239415"/>
    </source>
</evidence>
<evidence type="ECO:0000313" key="4">
    <source>
        <dbReference type="EMBL" id="PRX11003.1"/>
    </source>
</evidence>
<organism evidence="4 5">
    <name type="scientific">Actinoplanes italicus</name>
    <dbReference type="NCBI Taxonomy" id="113567"/>
    <lineage>
        <taxon>Bacteria</taxon>
        <taxon>Bacillati</taxon>
        <taxon>Actinomycetota</taxon>
        <taxon>Actinomycetes</taxon>
        <taxon>Micromonosporales</taxon>
        <taxon>Micromonosporaceae</taxon>
        <taxon>Actinoplanes</taxon>
    </lineage>
</organism>
<evidence type="ECO:0008006" key="6">
    <source>
        <dbReference type="Google" id="ProtNLM"/>
    </source>
</evidence>
<keyword evidence="1" id="KW-0812">Transmembrane</keyword>
<feature type="domain" description="Cysteinyl-tRNA ligase anticodon binding" evidence="2">
    <location>
        <begin position="179"/>
        <end position="226"/>
    </location>
</feature>
<gene>
    <name evidence="4" type="ORF">CLV67_13261</name>
</gene>
<reference evidence="4 5" key="1">
    <citation type="submission" date="2018-03" db="EMBL/GenBank/DDBJ databases">
        <title>Genomic Encyclopedia of Archaeal and Bacterial Type Strains, Phase II (KMG-II): from individual species to whole genera.</title>
        <authorList>
            <person name="Goeker M."/>
        </authorList>
    </citation>
    <scope>NUCLEOTIDE SEQUENCE [LARGE SCALE GENOMIC DNA]</scope>
    <source>
        <strain evidence="4 5">DSM 43146</strain>
    </source>
</reference>
<name>A0A2T0JTQ1_9ACTN</name>
<dbReference type="EMBL" id="PVMZ01000032">
    <property type="protein sequence ID" value="PRX11003.1"/>
    <property type="molecule type" value="Genomic_DNA"/>
</dbReference>
<dbReference type="InterPro" id="IPR056411">
    <property type="entry name" value="CysS_C"/>
</dbReference>
<evidence type="ECO:0000259" key="3">
    <source>
        <dbReference type="Pfam" id="PF23494"/>
    </source>
</evidence>
<dbReference type="Pfam" id="PF23493">
    <property type="entry name" value="CysS_C"/>
    <property type="match status" value="1"/>
</dbReference>
<feature type="domain" description="YqeB PH" evidence="3">
    <location>
        <begin position="10"/>
        <end position="160"/>
    </location>
</feature>
<evidence type="ECO:0000259" key="2">
    <source>
        <dbReference type="Pfam" id="PF23493"/>
    </source>
</evidence>
<evidence type="ECO:0000256" key="1">
    <source>
        <dbReference type="SAM" id="Phobius"/>
    </source>
</evidence>
<dbReference type="RefSeq" id="WP_106330286.1">
    <property type="nucleotide sequence ID" value="NZ_BOMO01000164.1"/>
</dbReference>
<feature type="transmembrane region" description="Helical" evidence="1">
    <location>
        <begin position="65"/>
        <end position="87"/>
    </location>
</feature>
<proteinExistence type="predicted"/>
<sequence length="231" mass="25487">MSGDTSRDSTVLAFSPAGRALVLAGPALLGVLVAVVAPMLSRWLVDVGFPVLGVVWRVVASVDTWWKVAVQAAILAVLGALASAEIVRRSTRVTIGRALVRLETGDRVVSVDRPEIDFVFMDGSFLIILDRESRQLFHGEPQADRAPLERVFREYGYPWRDGDPFRDLYQPWVPDSGLLPIEVDAVLSARAVALGKKAAREAAELRETLEKLGYAIRDDGDRQLWRPLVRS</sequence>
<dbReference type="OrthoDB" id="5145029at2"/>